<keyword evidence="9 13" id="KW-0675">Receptor</keyword>
<keyword evidence="14" id="KW-1015">Disulfide bond</keyword>
<dbReference type="EMBL" id="CM017322">
    <property type="protein sequence ID" value="KAE8008449.1"/>
    <property type="molecule type" value="Genomic_DNA"/>
</dbReference>
<evidence type="ECO:0000256" key="10">
    <source>
        <dbReference type="ARBA" id="ARBA00023180"/>
    </source>
</evidence>
<evidence type="ECO:0000256" key="3">
    <source>
        <dbReference type="ARBA" id="ARBA00022448"/>
    </source>
</evidence>
<evidence type="ECO:0000256" key="12">
    <source>
        <dbReference type="ARBA" id="ARBA00023303"/>
    </source>
</evidence>
<feature type="region of interest" description="Disordered" evidence="15">
    <location>
        <begin position="883"/>
        <end position="913"/>
    </location>
</feature>
<evidence type="ECO:0000256" key="1">
    <source>
        <dbReference type="ARBA" id="ARBA00004141"/>
    </source>
</evidence>
<keyword evidence="8 13" id="KW-0472">Membrane</keyword>
<dbReference type="SUPFAM" id="SSF53850">
    <property type="entry name" value="Periplasmic binding protein-like II"/>
    <property type="match status" value="1"/>
</dbReference>
<evidence type="ECO:0000256" key="15">
    <source>
        <dbReference type="SAM" id="MobiDB-lite"/>
    </source>
</evidence>
<dbReference type="Proteomes" id="UP000327013">
    <property type="component" value="Chromosome 2"/>
</dbReference>
<dbReference type="Pfam" id="PF10613">
    <property type="entry name" value="Lig_chan-Glu_bd"/>
    <property type="match status" value="1"/>
</dbReference>
<evidence type="ECO:0000313" key="19">
    <source>
        <dbReference type="EMBL" id="KAE8008449.1"/>
    </source>
</evidence>
<dbReference type="CDD" id="cd13686">
    <property type="entry name" value="GluR_Plant"/>
    <property type="match status" value="1"/>
</dbReference>
<feature type="compositionally biased region" description="Basic and acidic residues" evidence="15">
    <location>
        <begin position="900"/>
        <end position="913"/>
    </location>
</feature>
<dbReference type="GO" id="GO:1901701">
    <property type="term" value="P:cellular response to oxygen-containing compound"/>
    <property type="evidence" value="ECO:0007669"/>
    <property type="project" value="UniProtKB-ARBA"/>
</dbReference>
<dbReference type="PANTHER" id="PTHR18966">
    <property type="entry name" value="IONOTROPIC GLUTAMATE RECEPTOR"/>
    <property type="match status" value="1"/>
</dbReference>
<evidence type="ECO:0000313" key="20">
    <source>
        <dbReference type="Proteomes" id="UP000327013"/>
    </source>
</evidence>
<dbReference type="GO" id="GO:0016020">
    <property type="term" value="C:membrane"/>
    <property type="evidence" value="ECO:0007669"/>
    <property type="project" value="UniProtKB-SubCell"/>
</dbReference>
<feature type="signal peptide" evidence="17">
    <location>
        <begin position="1"/>
        <end position="19"/>
    </location>
</feature>
<feature type="disulfide bond" evidence="14">
    <location>
        <begin position="757"/>
        <end position="811"/>
    </location>
</feature>
<comment type="subcellular location">
    <subcellularLocation>
        <location evidence="1">Membrane</location>
        <topology evidence="1">Multi-pass membrane protein</topology>
    </subcellularLocation>
</comment>
<evidence type="ECO:0000256" key="13">
    <source>
        <dbReference type="PIRNR" id="PIRNR037090"/>
    </source>
</evidence>
<evidence type="ECO:0000256" key="6">
    <source>
        <dbReference type="ARBA" id="ARBA00022989"/>
    </source>
</evidence>
<accession>A0A5N6QR41</accession>
<dbReference type="CDD" id="cd19990">
    <property type="entry name" value="PBP1_GABAb_receptor_plant"/>
    <property type="match status" value="1"/>
</dbReference>
<keyword evidence="12 13" id="KW-0407">Ion channel</keyword>
<reference evidence="19 20" key="1">
    <citation type="submission" date="2019-06" db="EMBL/GenBank/DDBJ databases">
        <title>A chromosomal-level reference genome of Carpinus fangiana (Coryloideae, Betulaceae).</title>
        <authorList>
            <person name="Yang X."/>
            <person name="Wang Z."/>
            <person name="Zhang L."/>
            <person name="Hao G."/>
            <person name="Liu J."/>
            <person name="Yang Y."/>
        </authorList>
    </citation>
    <scope>NUCLEOTIDE SEQUENCE [LARGE SCALE GENOMIC DNA]</scope>
    <source>
        <strain evidence="19">Cfa_2016G</strain>
        <tissue evidence="19">Leaf</tissue>
    </source>
</reference>
<evidence type="ECO:0000256" key="2">
    <source>
        <dbReference type="ARBA" id="ARBA00008685"/>
    </source>
</evidence>
<dbReference type="InterPro" id="IPR015683">
    <property type="entry name" value="Ionotropic_Glu_rcpt"/>
</dbReference>
<dbReference type="OrthoDB" id="5984008at2759"/>
<dbReference type="InterPro" id="IPR001320">
    <property type="entry name" value="Iontro_rcpt_C"/>
</dbReference>
<dbReference type="SMART" id="SM00079">
    <property type="entry name" value="PBPe"/>
    <property type="match status" value="1"/>
</dbReference>
<comment type="function">
    <text evidence="13">Glutamate-gated receptor that probably acts as non-selective cation channel.</text>
</comment>
<evidence type="ECO:0000256" key="7">
    <source>
        <dbReference type="ARBA" id="ARBA00023065"/>
    </source>
</evidence>
<dbReference type="PRINTS" id="PR01176">
    <property type="entry name" value="GABABRECEPTR"/>
</dbReference>
<dbReference type="GO" id="GO:0007165">
    <property type="term" value="P:signal transduction"/>
    <property type="evidence" value="ECO:0007669"/>
    <property type="project" value="UniProtKB-ARBA"/>
</dbReference>
<evidence type="ECO:0000256" key="17">
    <source>
        <dbReference type="SAM" id="SignalP"/>
    </source>
</evidence>
<evidence type="ECO:0000256" key="16">
    <source>
        <dbReference type="SAM" id="Phobius"/>
    </source>
</evidence>
<feature type="compositionally biased region" description="Basic residues" evidence="15">
    <location>
        <begin position="887"/>
        <end position="899"/>
    </location>
</feature>
<dbReference type="AlphaFoldDB" id="A0A5N6QR41"/>
<feature type="transmembrane region" description="Helical" evidence="16">
    <location>
        <begin position="648"/>
        <end position="673"/>
    </location>
</feature>
<organism evidence="19 20">
    <name type="scientific">Carpinus fangiana</name>
    <dbReference type="NCBI Taxonomy" id="176857"/>
    <lineage>
        <taxon>Eukaryota</taxon>
        <taxon>Viridiplantae</taxon>
        <taxon>Streptophyta</taxon>
        <taxon>Embryophyta</taxon>
        <taxon>Tracheophyta</taxon>
        <taxon>Spermatophyta</taxon>
        <taxon>Magnoliopsida</taxon>
        <taxon>eudicotyledons</taxon>
        <taxon>Gunneridae</taxon>
        <taxon>Pentapetalae</taxon>
        <taxon>rosids</taxon>
        <taxon>fabids</taxon>
        <taxon>Fagales</taxon>
        <taxon>Betulaceae</taxon>
        <taxon>Carpinus</taxon>
    </lineage>
</organism>
<dbReference type="FunFam" id="3.40.50.2300:FF:000081">
    <property type="entry name" value="Glutamate receptor"/>
    <property type="match status" value="1"/>
</dbReference>
<evidence type="ECO:0000256" key="8">
    <source>
        <dbReference type="ARBA" id="ARBA00023136"/>
    </source>
</evidence>
<dbReference type="Gene3D" id="3.40.190.10">
    <property type="entry name" value="Periplasmic binding protein-like II"/>
    <property type="match status" value="2"/>
</dbReference>
<sequence>MNMFWLLLLIFCYVGTGAGVRVSTRTRPSVVNIGSIFTLNSSIGKVAKVAIEAAVDDVNSNPALLKGTKLKLAIQAEQDTNSSGFLGIVEALQLMENDTVAIVGPQQSVMAHVISHIANELQVPLLSFAATDPTLNSLQFPYFVRTTQSDIFQMSAIAEIVGYYEWRDVIAIYIDDDHGRNGIAALGDKLAEKRCKISYRAPMRPNVGRNEITNTLLKVALMESRVIILHIQANWGLEVVDVARNIGMIESGYVWIATDWLSTVLDTESALPPAARDSIQGGLTLRMHTLDSKLKRKFVSRWSNLTGRLFGLNTYGLYAYDTVWLLAHALDKFLNQGGNISFSNDPRLTRFRGGNMHFDAMSIFDGGNMLLTNILEVNLSGVSGLMKFTSDRNLVGAAYEVINVIGTGFRRIGYWSNSFGLSVEPPEKLNEQVNHSHSNQLFGVVWPGQTIEKPRGWVFSSNGRQLRVGVPVRINFREFVSKVDGSDIFHGYCIDVFNAALAILPYGVPYKFIPFGDGKINPIFTDLLYKITTGDFDAAVGDIAITTNRTKMVDFTQPYIETGLVVVAPIQKRNSSAWAFLRPFTPMMWCVTGLFFLAVGVVFWILECRTNDDFCGPPRKQCVTILWFSFLTLFTAHREKIESSLGRFMLLIWLFVVLILNSSYIASLTSILIVEQLSYSVKGIESLITSNDRIGYQRGSSTENYLVDELNIHKSRLVPLDSEEEFEKALNDGPKKGGVAAIVEKRAHMELFLSSRCEFGIVGQEFTKTGWGFAFPRESPLAIDMSTAILKLSESGELQKIHDKWLARKACSLEEAKQDIDRLPLNSFWGLFLLCGSACVVALLLYLVQMVHQYMRLSGRGSQSCLSFVKEFLSFVKEKENRVHKSEAKRKRKSQKKAKPRDNEGRRYQMEES</sequence>
<dbReference type="Pfam" id="PF00060">
    <property type="entry name" value="Lig_chan"/>
    <property type="match status" value="1"/>
</dbReference>
<feature type="transmembrane region" description="Helical" evidence="16">
    <location>
        <begin position="828"/>
        <end position="848"/>
    </location>
</feature>
<evidence type="ECO:0000256" key="14">
    <source>
        <dbReference type="PIRSR" id="PIRSR037090-50"/>
    </source>
</evidence>
<keyword evidence="20" id="KW-1185">Reference proteome</keyword>
<dbReference type="SUPFAM" id="SSF53822">
    <property type="entry name" value="Periplasmic binding protein-like I"/>
    <property type="match status" value="1"/>
</dbReference>
<proteinExistence type="inferred from homology"/>
<dbReference type="InterPro" id="IPR017103">
    <property type="entry name" value="Iontropic_Glu_rcpt_pln"/>
</dbReference>
<name>A0A5N6QR41_9ROSI</name>
<dbReference type="Gene3D" id="3.40.50.2300">
    <property type="match status" value="2"/>
</dbReference>
<gene>
    <name evidence="19" type="ORF">FH972_004960</name>
</gene>
<dbReference type="GO" id="GO:0015276">
    <property type="term" value="F:ligand-gated monoatomic ion channel activity"/>
    <property type="evidence" value="ECO:0007669"/>
    <property type="project" value="InterPro"/>
</dbReference>
<evidence type="ECO:0000256" key="5">
    <source>
        <dbReference type="ARBA" id="ARBA00022729"/>
    </source>
</evidence>
<evidence type="ECO:0000256" key="4">
    <source>
        <dbReference type="ARBA" id="ARBA00022692"/>
    </source>
</evidence>
<keyword evidence="5 17" id="KW-0732">Signal</keyword>
<feature type="domain" description="Ionotropic glutamate receptor C-terminal" evidence="18">
    <location>
        <begin position="467"/>
        <end position="808"/>
    </location>
</feature>
<dbReference type="InterPro" id="IPR001828">
    <property type="entry name" value="ANF_lig-bd_rcpt"/>
</dbReference>
<keyword evidence="7 13" id="KW-0406">Ion transport</keyword>
<keyword evidence="6 16" id="KW-1133">Transmembrane helix</keyword>
<keyword evidence="4 16" id="KW-0812">Transmembrane</keyword>
<evidence type="ECO:0000259" key="18">
    <source>
        <dbReference type="SMART" id="SM00079"/>
    </source>
</evidence>
<feature type="chain" id="PRO_5024335540" description="Glutamate receptor" evidence="17">
    <location>
        <begin position="20"/>
        <end position="913"/>
    </location>
</feature>
<feature type="transmembrane region" description="Helical" evidence="16">
    <location>
        <begin position="587"/>
        <end position="606"/>
    </location>
</feature>
<dbReference type="FunFam" id="3.40.190.10:FF:000054">
    <property type="entry name" value="Glutamate receptor"/>
    <property type="match status" value="1"/>
</dbReference>
<dbReference type="InterPro" id="IPR019594">
    <property type="entry name" value="Glu/Gly-bd"/>
</dbReference>
<comment type="similarity">
    <text evidence="2 13">Belongs to the glutamate-gated ion channel (TC 1.A.10.1) family.</text>
</comment>
<protein>
    <recommendedName>
        <fullName evidence="13">Glutamate receptor</fullName>
    </recommendedName>
</protein>
<dbReference type="FunFam" id="1.10.287.70:FF:000037">
    <property type="entry name" value="Glutamate receptor"/>
    <property type="match status" value="1"/>
</dbReference>
<dbReference type="InterPro" id="IPR044440">
    <property type="entry name" value="GABAb_receptor_plant_PBP1"/>
</dbReference>
<evidence type="ECO:0000256" key="9">
    <source>
        <dbReference type="ARBA" id="ARBA00023170"/>
    </source>
</evidence>
<dbReference type="Gene3D" id="1.10.287.70">
    <property type="match status" value="1"/>
</dbReference>
<keyword evidence="10" id="KW-0325">Glycoprotein</keyword>
<keyword evidence="11 13" id="KW-1071">Ligand-gated ion channel</keyword>
<dbReference type="PIRSF" id="PIRSF037090">
    <property type="entry name" value="Iontro_Glu-like_rcpt_pln"/>
    <property type="match status" value="1"/>
</dbReference>
<dbReference type="Pfam" id="PF01094">
    <property type="entry name" value="ANF_receptor"/>
    <property type="match status" value="1"/>
</dbReference>
<evidence type="ECO:0000256" key="11">
    <source>
        <dbReference type="ARBA" id="ARBA00023286"/>
    </source>
</evidence>
<dbReference type="InterPro" id="IPR028082">
    <property type="entry name" value="Peripla_BP_I"/>
</dbReference>
<dbReference type="GO" id="GO:0009611">
    <property type="term" value="P:response to wounding"/>
    <property type="evidence" value="ECO:0007669"/>
    <property type="project" value="UniProtKB-ARBA"/>
</dbReference>
<keyword evidence="3 13" id="KW-0813">Transport</keyword>
<dbReference type="FunFam" id="3.40.190.10:FF:000175">
    <property type="entry name" value="Glutamate receptor"/>
    <property type="match status" value="1"/>
</dbReference>